<evidence type="ECO:0000256" key="6">
    <source>
        <dbReference type="SAM" id="Coils"/>
    </source>
</evidence>
<dbReference type="GO" id="GO:0003677">
    <property type="term" value="F:DNA binding"/>
    <property type="evidence" value="ECO:0007669"/>
    <property type="project" value="UniProtKB-KW"/>
</dbReference>
<keyword evidence="5" id="KW-0539">Nucleus</keyword>
<dbReference type="PROSITE" id="PS50217">
    <property type="entry name" value="BZIP"/>
    <property type="match status" value="1"/>
</dbReference>
<sequence length="241" mass="27488">MDKDTIHYSSERQDDILTAMGIPWLDPSSCDPMFSMLHPASSTTPSVGLIPPSHSSTRTSSNSSSSVSTPRHVQQSDMFWQAPANGTLPIYAASVSPPNSQQMVHRRSMPEIKQPYQNNTSTSTRRQRRRTEGTVTVDDGDDEQRRQMFLERNRQAAFKCRLRKKQWLTNLQNQVEYMDTDNRQLEHQILRLREEILNLKTLIVAHKDCTIAKEHAKSMGFPLSSSSTHQQQTFNPPPSIH</sequence>
<dbReference type="Pfam" id="PF00170">
    <property type="entry name" value="bZIP_1"/>
    <property type="match status" value="1"/>
</dbReference>
<dbReference type="SMART" id="SM00338">
    <property type="entry name" value="BRLZ"/>
    <property type="match status" value="1"/>
</dbReference>
<evidence type="ECO:0000256" key="4">
    <source>
        <dbReference type="ARBA" id="ARBA00023163"/>
    </source>
</evidence>
<evidence type="ECO:0000256" key="2">
    <source>
        <dbReference type="ARBA" id="ARBA00023015"/>
    </source>
</evidence>
<keyword evidence="4" id="KW-0804">Transcription</keyword>
<evidence type="ECO:0000256" key="1">
    <source>
        <dbReference type="ARBA" id="ARBA00004123"/>
    </source>
</evidence>
<name>A0A077W9Y9_9FUNG</name>
<feature type="compositionally biased region" description="Polar residues" evidence="7">
    <location>
        <begin position="223"/>
        <end position="234"/>
    </location>
</feature>
<feature type="region of interest" description="Disordered" evidence="7">
    <location>
        <begin position="221"/>
        <end position="241"/>
    </location>
</feature>
<feature type="compositionally biased region" description="Low complexity" evidence="7">
    <location>
        <begin position="51"/>
        <end position="73"/>
    </location>
</feature>
<dbReference type="Gene3D" id="1.20.5.170">
    <property type="match status" value="1"/>
</dbReference>
<dbReference type="CDD" id="cd14687">
    <property type="entry name" value="bZIP_ATF2"/>
    <property type="match status" value="1"/>
</dbReference>
<dbReference type="InterPro" id="IPR004827">
    <property type="entry name" value="bZIP"/>
</dbReference>
<dbReference type="GO" id="GO:0003700">
    <property type="term" value="F:DNA-binding transcription factor activity"/>
    <property type="evidence" value="ECO:0007669"/>
    <property type="project" value="InterPro"/>
</dbReference>
<proteinExistence type="predicted"/>
<keyword evidence="6" id="KW-0175">Coiled coil</keyword>
<feature type="region of interest" description="Disordered" evidence="7">
    <location>
        <begin position="41"/>
        <end position="74"/>
    </location>
</feature>
<feature type="region of interest" description="Disordered" evidence="7">
    <location>
        <begin position="111"/>
        <end position="139"/>
    </location>
</feature>
<evidence type="ECO:0000256" key="5">
    <source>
        <dbReference type="ARBA" id="ARBA00023242"/>
    </source>
</evidence>
<dbReference type="FunFam" id="1.20.5.170:FF:000053">
    <property type="entry name" value="BZIP transcription factor AtfA"/>
    <property type="match status" value="1"/>
</dbReference>
<reference evidence="9" key="1">
    <citation type="journal article" date="2014" name="Genome Announc.">
        <title>De novo whole-genome sequence and genome annotation of Lichtheimia ramosa.</title>
        <authorList>
            <person name="Linde J."/>
            <person name="Schwartze V."/>
            <person name="Binder U."/>
            <person name="Lass-Florl C."/>
            <person name="Voigt K."/>
            <person name="Horn F."/>
        </authorList>
    </citation>
    <scope>NUCLEOTIDE SEQUENCE</scope>
    <source>
        <strain evidence="9">JMRC FSU:6197</strain>
    </source>
</reference>
<feature type="coiled-coil region" evidence="6">
    <location>
        <begin position="168"/>
        <end position="202"/>
    </location>
</feature>
<evidence type="ECO:0000256" key="3">
    <source>
        <dbReference type="ARBA" id="ARBA00023125"/>
    </source>
</evidence>
<protein>
    <recommendedName>
        <fullName evidence="8">BZIP domain-containing protein</fullName>
    </recommendedName>
</protein>
<organism evidence="9">
    <name type="scientific">Lichtheimia ramosa</name>
    <dbReference type="NCBI Taxonomy" id="688394"/>
    <lineage>
        <taxon>Eukaryota</taxon>
        <taxon>Fungi</taxon>
        <taxon>Fungi incertae sedis</taxon>
        <taxon>Mucoromycota</taxon>
        <taxon>Mucoromycotina</taxon>
        <taxon>Mucoromycetes</taxon>
        <taxon>Mucorales</taxon>
        <taxon>Lichtheimiaceae</taxon>
        <taxon>Lichtheimia</taxon>
    </lineage>
</organism>
<dbReference type="InterPro" id="IPR051027">
    <property type="entry name" value="bZIP_transcription_factors"/>
</dbReference>
<accession>A0A077W9Y9</accession>
<evidence type="ECO:0000313" key="9">
    <source>
        <dbReference type="EMBL" id="CDS02918.1"/>
    </source>
</evidence>
<dbReference type="SUPFAM" id="SSF57959">
    <property type="entry name" value="Leucine zipper domain"/>
    <property type="match status" value="1"/>
</dbReference>
<keyword evidence="2" id="KW-0805">Transcription regulation</keyword>
<dbReference type="AlphaFoldDB" id="A0A077W9Y9"/>
<keyword evidence="3" id="KW-0238">DNA-binding</keyword>
<dbReference type="EMBL" id="LK023313">
    <property type="protein sequence ID" value="CDS02918.1"/>
    <property type="molecule type" value="Genomic_DNA"/>
</dbReference>
<evidence type="ECO:0000259" key="8">
    <source>
        <dbReference type="PROSITE" id="PS50217"/>
    </source>
</evidence>
<comment type="subcellular location">
    <subcellularLocation>
        <location evidence="1">Nucleus</location>
    </subcellularLocation>
</comment>
<dbReference type="GO" id="GO:0005634">
    <property type="term" value="C:nucleus"/>
    <property type="evidence" value="ECO:0007669"/>
    <property type="project" value="UniProtKB-SubCell"/>
</dbReference>
<feature type="domain" description="BZIP" evidence="8">
    <location>
        <begin position="143"/>
        <end position="206"/>
    </location>
</feature>
<dbReference type="PANTHER" id="PTHR19304">
    <property type="entry name" value="CYCLIC-AMP RESPONSE ELEMENT BINDING PROTEIN"/>
    <property type="match status" value="1"/>
</dbReference>
<gene>
    <name evidence="9" type="ORF">LRAMOSA00320</name>
</gene>
<evidence type="ECO:0000256" key="7">
    <source>
        <dbReference type="SAM" id="MobiDB-lite"/>
    </source>
</evidence>
<dbReference type="InterPro" id="IPR046347">
    <property type="entry name" value="bZIP_sf"/>
</dbReference>
<dbReference type="OrthoDB" id="295274at2759"/>